<gene>
    <name evidence="4" type="ORF">GPL21_09605</name>
</gene>
<proteinExistence type="predicted"/>
<feature type="compositionally biased region" description="Pro residues" evidence="1">
    <location>
        <begin position="569"/>
        <end position="591"/>
    </location>
</feature>
<evidence type="ECO:0000256" key="2">
    <source>
        <dbReference type="SAM" id="SignalP"/>
    </source>
</evidence>
<organism evidence="4 5">
    <name type="scientific">Bradyrhizobium pachyrhizi</name>
    <dbReference type="NCBI Taxonomy" id="280333"/>
    <lineage>
        <taxon>Bacteria</taxon>
        <taxon>Pseudomonadati</taxon>
        <taxon>Pseudomonadota</taxon>
        <taxon>Alphaproteobacteria</taxon>
        <taxon>Hyphomicrobiales</taxon>
        <taxon>Nitrobacteraceae</taxon>
        <taxon>Bradyrhizobium</taxon>
    </lineage>
</organism>
<dbReference type="GO" id="GO:0019867">
    <property type="term" value="C:outer membrane"/>
    <property type="evidence" value="ECO:0007669"/>
    <property type="project" value="InterPro"/>
</dbReference>
<dbReference type="InterPro" id="IPR006315">
    <property type="entry name" value="OM_autotransptr_brl_dom"/>
</dbReference>
<dbReference type="AlphaFoldDB" id="A0A844SSH2"/>
<feature type="region of interest" description="Disordered" evidence="1">
    <location>
        <begin position="568"/>
        <end position="603"/>
    </location>
</feature>
<dbReference type="InterPro" id="IPR005546">
    <property type="entry name" value="Autotransporte_beta"/>
</dbReference>
<feature type="domain" description="Autotransporter" evidence="3">
    <location>
        <begin position="650"/>
        <end position="928"/>
    </location>
</feature>
<dbReference type="InterPro" id="IPR011050">
    <property type="entry name" value="Pectin_lyase_fold/virulence"/>
</dbReference>
<dbReference type="NCBIfam" id="TIGR01414">
    <property type="entry name" value="autotrans_barl"/>
    <property type="match status" value="1"/>
</dbReference>
<dbReference type="PROSITE" id="PS51208">
    <property type="entry name" value="AUTOTRANSPORTER"/>
    <property type="match status" value="1"/>
</dbReference>
<keyword evidence="5" id="KW-1185">Reference proteome</keyword>
<dbReference type="InterPro" id="IPR036709">
    <property type="entry name" value="Autotransporte_beta_dom_sf"/>
</dbReference>
<sequence>MDMVSSRLAAILSCTALSGGCLLSASPALAACDSLAPASGQTVTCSIAAPNPSPAGVQAAAGSSNVTVNVLQGAGIAPGGGATAIGLVSSSTATNNGTLTVSGGGTGIFGSGDGNVFTNGASGVIATSGAGSNAIAASSNGNTLINNGAITTQNGTSRGLAITGLTQHNNNTLINTGTITTQGPQSHGLFVQTGDSNTFTNSGTITTAGAGARAIFSAGQFASITNTGTLLTTGGDAGGTANNTVFMQGNAGVLRNSGTIEARGVNADGVFSNTAGSSFTARIENLAGGKIISQAGPAIRTLNGATTIVNAGLIAGNSGTALAGGGGAVTMILQTGSQIVGLADGGGGNNQVRLQGSGTANNAFARFQTLTMEGSDWTWAGTGTFANTFVNSGSLTLQTSLTGNVSIAAGTSLLAGNGANPSITPFPGGPPITVTNAGVINLTNGGATAANSLTIAGNYVGNGGGLYLRTVLGGDGSPSDRLVISGGNASGSTAVTVTNAGGAGALTTADGIMVVQAVNGGTTAAGAFGLSNAVVAGAHEYLLFRGGVSAGSADNWYLRSTLLPGTASPAPPAAPAPAPPSSPGVVPPPAGLPAEDLSSLTPPPAGAAPVQLYREEVAVYSALPQVAQKLGLATLGTFHQRQGDQALLTSSGEQPAAWARAYGSHSSQSWAGTVSPAFDGTMAGVQVGVDILRFQSAPEHHDRAGFFYAYGWASGTINGFALGRNDVRTGTLSIDSQNIGGYWTHIGPSGWYVDAVLMGSFYGASPQSDRQVGARLSGTGVAASLEAGVPIPLNRFLAIEPQAQLIWQRQSFDSFNDIFSSVAPGSADTLTGRLGVRVPATFIAGTSELRPYLEANLWHTAANDRSIAFAATDLIGVQSRGTAVEIGAGFAAQLNHAVSAYASMGYTASVDSTHREDVTGRLGLRVSWQ</sequence>
<dbReference type="InterPro" id="IPR043990">
    <property type="entry name" value="AC_1"/>
</dbReference>
<dbReference type="SUPFAM" id="SSF51126">
    <property type="entry name" value="Pectin lyase-like"/>
    <property type="match status" value="1"/>
</dbReference>
<feature type="signal peptide" evidence="2">
    <location>
        <begin position="1"/>
        <end position="30"/>
    </location>
</feature>
<name>A0A844SSH2_9BRAD</name>
<evidence type="ECO:0000313" key="5">
    <source>
        <dbReference type="Proteomes" id="UP000436468"/>
    </source>
</evidence>
<keyword evidence="2" id="KW-0732">Signal</keyword>
<dbReference type="InterPro" id="IPR012332">
    <property type="entry name" value="Autotransporter_pectin_lyase_C"/>
</dbReference>
<dbReference type="SUPFAM" id="SSF103515">
    <property type="entry name" value="Autotransporter"/>
    <property type="match status" value="1"/>
</dbReference>
<dbReference type="CDD" id="cd01344">
    <property type="entry name" value="PL2_Passenger_AT"/>
    <property type="match status" value="1"/>
</dbReference>
<comment type="caution">
    <text evidence="4">The sequence shown here is derived from an EMBL/GenBank/DDBJ whole genome shotgun (WGS) entry which is preliminary data.</text>
</comment>
<dbReference type="PROSITE" id="PS51257">
    <property type="entry name" value="PROKAR_LIPOPROTEIN"/>
    <property type="match status" value="1"/>
</dbReference>
<feature type="chain" id="PRO_5033025640" evidence="2">
    <location>
        <begin position="31"/>
        <end position="929"/>
    </location>
</feature>
<reference evidence="4 5" key="1">
    <citation type="submission" date="2019-12" db="EMBL/GenBank/DDBJ databases">
        <title>Draft genome sequences Bradyrhizobium cajani AMBPC1010, Bradyrhizobium pachyrhizi AMBPC1040 and Bradyrhizobium yuanmingense ALSPC3051, three plant growth promoting strains isolated from nodules of Cajanus cajan L. in Dominican Republic.</title>
        <authorList>
            <person name="Flores-Felix J.D."/>
            <person name="Araujo J."/>
            <person name="Diaz-Alcantara C."/>
            <person name="Gonzalez-Andres F."/>
            <person name="Velazquez E."/>
        </authorList>
    </citation>
    <scope>NUCLEOTIDE SEQUENCE [LARGE SCALE GENOMIC DNA]</scope>
    <source>
        <strain evidence="4 5">1040</strain>
    </source>
</reference>
<evidence type="ECO:0000256" key="1">
    <source>
        <dbReference type="SAM" id="MobiDB-lite"/>
    </source>
</evidence>
<dbReference type="Proteomes" id="UP000436468">
    <property type="component" value="Unassembled WGS sequence"/>
</dbReference>
<dbReference type="SMART" id="SM00869">
    <property type="entry name" value="Autotransporter"/>
    <property type="match status" value="1"/>
</dbReference>
<dbReference type="Gene3D" id="2.160.20.20">
    <property type="match status" value="1"/>
</dbReference>
<dbReference type="Pfam" id="PF03797">
    <property type="entry name" value="Autotransporter"/>
    <property type="match status" value="1"/>
</dbReference>
<evidence type="ECO:0000313" key="4">
    <source>
        <dbReference type="EMBL" id="MVT65360.1"/>
    </source>
</evidence>
<dbReference type="Pfam" id="PF18883">
    <property type="entry name" value="AC_1"/>
    <property type="match status" value="1"/>
</dbReference>
<protein>
    <submittedName>
        <fullName evidence="4">Autotransporter outer membrane beta-barrel domain-containing protein</fullName>
    </submittedName>
</protein>
<dbReference type="EMBL" id="WQNF01000005">
    <property type="protein sequence ID" value="MVT65360.1"/>
    <property type="molecule type" value="Genomic_DNA"/>
</dbReference>
<accession>A0A844SSH2</accession>
<evidence type="ECO:0000259" key="3">
    <source>
        <dbReference type="PROSITE" id="PS51208"/>
    </source>
</evidence>
<dbReference type="Gene3D" id="2.40.128.130">
    <property type="entry name" value="Autotransporter beta-domain"/>
    <property type="match status" value="1"/>
</dbReference>